<dbReference type="EMBL" id="JACXVP010000001">
    <property type="protein sequence ID" value="KAG5630762.1"/>
    <property type="molecule type" value="Genomic_DNA"/>
</dbReference>
<organism evidence="1 2">
    <name type="scientific">Solanum commersonii</name>
    <name type="common">Commerson's wild potato</name>
    <name type="synonym">Commerson's nightshade</name>
    <dbReference type="NCBI Taxonomy" id="4109"/>
    <lineage>
        <taxon>Eukaryota</taxon>
        <taxon>Viridiplantae</taxon>
        <taxon>Streptophyta</taxon>
        <taxon>Embryophyta</taxon>
        <taxon>Tracheophyta</taxon>
        <taxon>Spermatophyta</taxon>
        <taxon>Magnoliopsida</taxon>
        <taxon>eudicotyledons</taxon>
        <taxon>Gunneridae</taxon>
        <taxon>Pentapetalae</taxon>
        <taxon>asterids</taxon>
        <taxon>lamiids</taxon>
        <taxon>Solanales</taxon>
        <taxon>Solanaceae</taxon>
        <taxon>Solanoideae</taxon>
        <taxon>Solaneae</taxon>
        <taxon>Solanum</taxon>
    </lineage>
</organism>
<evidence type="ECO:0000313" key="2">
    <source>
        <dbReference type="Proteomes" id="UP000824120"/>
    </source>
</evidence>
<dbReference type="InterPro" id="IPR026270">
    <property type="entry name" value="SRP72"/>
</dbReference>
<evidence type="ECO:0000313" key="1">
    <source>
        <dbReference type="EMBL" id="KAG5630762.1"/>
    </source>
</evidence>
<dbReference type="AlphaFoldDB" id="A0A9J6B2F1"/>
<sequence>MEENLADDNVEIELAPIAIQIAYVQQILGNTQEAVASYTDLVKRNLADESSLVVVVNNLIALKGPKDVSDGLRKLDKLIEKSDGPEKFQLARGLDLKLSQKQMEAISMNRVLLLLHSNKMDQLIEKSDGPEKFQLAGGLDLKLSQKQREAVYTNRVLLLLHSTKMAQARELVGALPGMFPGSLMPVLLQAAVHVRENKAAKVEEILGQDADKFPRRIQGYPACKGSVAAAAGHPQIAVIPWRKYDIQHKPRNRCHYCLSRTGRRYLMAPIFVFDSAIKWWSNAMTEDNKLNTIMRGRRFQARAWKKKEAKTPLRKQLVKTHGSIEALVGSVAPIPTLRKRSL</sequence>
<dbReference type="GO" id="GO:0005786">
    <property type="term" value="C:signal recognition particle, endoplasmic reticulum targeting"/>
    <property type="evidence" value="ECO:0007669"/>
    <property type="project" value="TreeGrafter"/>
</dbReference>
<comment type="caution">
    <text evidence="1">The sequence shown here is derived from an EMBL/GenBank/DDBJ whole genome shotgun (WGS) entry which is preliminary data.</text>
</comment>
<reference evidence="1 2" key="1">
    <citation type="submission" date="2020-09" db="EMBL/GenBank/DDBJ databases">
        <title>De no assembly of potato wild relative species, Solanum commersonii.</title>
        <authorList>
            <person name="Cho K."/>
        </authorList>
    </citation>
    <scope>NUCLEOTIDE SEQUENCE [LARGE SCALE GENOMIC DNA]</scope>
    <source>
        <strain evidence="1">LZ3.2</strain>
        <tissue evidence="1">Leaf</tissue>
    </source>
</reference>
<dbReference type="GO" id="GO:0043022">
    <property type="term" value="F:ribosome binding"/>
    <property type="evidence" value="ECO:0007669"/>
    <property type="project" value="TreeGrafter"/>
</dbReference>
<dbReference type="OrthoDB" id="5421607at2759"/>
<accession>A0A9J6B2F1</accession>
<dbReference type="Proteomes" id="UP000824120">
    <property type="component" value="Chromosome 1"/>
</dbReference>
<dbReference type="GO" id="GO:0008312">
    <property type="term" value="F:7S RNA binding"/>
    <property type="evidence" value="ECO:0007669"/>
    <property type="project" value="TreeGrafter"/>
</dbReference>
<proteinExistence type="predicted"/>
<dbReference type="PANTHER" id="PTHR14094">
    <property type="entry name" value="SIGNAL RECOGNITION PARTICLE 72"/>
    <property type="match status" value="1"/>
</dbReference>
<dbReference type="GO" id="GO:0006614">
    <property type="term" value="P:SRP-dependent cotranslational protein targeting to membrane"/>
    <property type="evidence" value="ECO:0007669"/>
    <property type="project" value="InterPro"/>
</dbReference>
<evidence type="ECO:0008006" key="3">
    <source>
        <dbReference type="Google" id="ProtNLM"/>
    </source>
</evidence>
<protein>
    <recommendedName>
        <fullName evidence="3">Signal recognition particle subunit SRP72</fullName>
    </recommendedName>
</protein>
<keyword evidence="2" id="KW-1185">Reference proteome</keyword>
<gene>
    <name evidence="1" type="ORF">H5410_002479</name>
</gene>
<name>A0A9J6B2F1_SOLCO</name>
<dbReference type="PANTHER" id="PTHR14094:SF9">
    <property type="entry name" value="SIGNAL RECOGNITION PARTICLE SUBUNIT SRP72"/>
    <property type="match status" value="1"/>
</dbReference>